<evidence type="ECO:0000313" key="2">
    <source>
        <dbReference type="Proteomes" id="UP001172386"/>
    </source>
</evidence>
<gene>
    <name evidence="1" type="ORF">H2198_008551</name>
</gene>
<protein>
    <submittedName>
        <fullName evidence="1">Uncharacterized protein</fullName>
    </submittedName>
</protein>
<accession>A0ACC2ZWT1</accession>
<comment type="caution">
    <text evidence="1">The sequence shown here is derived from an EMBL/GenBank/DDBJ whole genome shotgun (WGS) entry which is preliminary data.</text>
</comment>
<evidence type="ECO:0000313" key="1">
    <source>
        <dbReference type="EMBL" id="KAJ9652165.1"/>
    </source>
</evidence>
<keyword evidence="2" id="KW-1185">Reference proteome</keyword>
<proteinExistence type="predicted"/>
<organism evidence="1 2">
    <name type="scientific">Neophaeococcomyces mojaviensis</name>
    <dbReference type="NCBI Taxonomy" id="3383035"/>
    <lineage>
        <taxon>Eukaryota</taxon>
        <taxon>Fungi</taxon>
        <taxon>Dikarya</taxon>
        <taxon>Ascomycota</taxon>
        <taxon>Pezizomycotina</taxon>
        <taxon>Eurotiomycetes</taxon>
        <taxon>Chaetothyriomycetidae</taxon>
        <taxon>Chaetothyriales</taxon>
        <taxon>Chaetothyriales incertae sedis</taxon>
        <taxon>Neophaeococcomyces</taxon>
    </lineage>
</organism>
<name>A0ACC2ZWT1_9EURO</name>
<sequence length="351" mass="38740">MSDARSQAVSRKCSTDTVISWRDPLAQTNSASPAISSGQPRPSFDREPLLVPHKSPSTPKYPEHASADTVDGSIGTEDSESTSDIYCPPRTGMRTMRPRSRSNSSRVGRGPRSVQLETVNGVRLDTMPTNPRASQIGLCIPEIEARDIRQIEDDQFVDDEYLPLDAASRQQCASSPPPIGARQDFVRNISPRPPTVGRDHIFVDNYSRAVVQSHGLDALIEQPDEHSRERPRVPAQAPDRWSSDETQVDSSDGTAAPSPSIARTRVSDLRDVEMTSKTKQVRDLLKGMLKGCVVDRNKPTVSKARKESIDNQHRPASKGSVADRESFEEMIQRTIIQGERQRANAQISTHG</sequence>
<reference evidence="1" key="1">
    <citation type="submission" date="2022-10" db="EMBL/GenBank/DDBJ databases">
        <title>Culturing micro-colonial fungi from biological soil crusts in the Mojave desert and describing Neophaeococcomyces mojavensis, and introducing the new genera and species Taxawa tesnikishii.</title>
        <authorList>
            <person name="Kurbessoian T."/>
            <person name="Stajich J.E."/>
        </authorList>
    </citation>
    <scope>NUCLEOTIDE SEQUENCE</scope>
    <source>
        <strain evidence="1">JES_112</strain>
    </source>
</reference>
<dbReference type="Proteomes" id="UP001172386">
    <property type="component" value="Unassembled WGS sequence"/>
</dbReference>
<dbReference type="EMBL" id="JAPDRQ010000212">
    <property type="protein sequence ID" value="KAJ9652165.1"/>
    <property type="molecule type" value="Genomic_DNA"/>
</dbReference>